<protein>
    <submittedName>
        <fullName evidence="1">Uncharacterized protein</fullName>
    </submittedName>
</protein>
<comment type="caution">
    <text evidence="1">The sequence shown here is derived from an EMBL/GenBank/DDBJ whole genome shotgun (WGS) entry which is preliminary data.</text>
</comment>
<dbReference type="Proteomes" id="UP001479436">
    <property type="component" value="Unassembled WGS sequence"/>
</dbReference>
<reference evidence="1 2" key="1">
    <citation type="submission" date="2023-04" db="EMBL/GenBank/DDBJ databases">
        <title>Genome of Basidiobolus ranarum AG-B5.</title>
        <authorList>
            <person name="Stajich J.E."/>
            <person name="Carter-House D."/>
            <person name="Gryganskyi A."/>
        </authorList>
    </citation>
    <scope>NUCLEOTIDE SEQUENCE [LARGE SCALE GENOMIC DNA]</scope>
    <source>
        <strain evidence="1 2">AG-B5</strain>
    </source>
</reference>
<evidence type="ECO:0000313" key="2">
    <source>
        <dbReference type="Proteomes" id="UP001479436"/>
    </source>
</evidence>
<dbReference type="PANTHER" id="PTHR31366:SF2">
    <property type="entry name" value="UPF0739 PROTEIN C1ORF74"/>
    <property type="match status" value="1"/>
</dbReference>
<dbReference type="PANTHER" id="PTHR31366">
    <property type="entry name" value="UPF0739 PROTEIN C1ORF74"/>
    <property type="match status" value="1"/>
</dbReference>
<accession>A0ABR2WRA9</accession>
<organism evidence="1 2">
    <name type="scientific">Basidiobolus ranarum</name>
    <dbReference type="NCBI Taxonomy" id="34480"/>
    <lineage>
        <taxon>Eukaryota</taxon>
        <taxon>Fungi</taxon>
        <taxon>Fungi incertae sedis</taxon>
        <taxon>Zoopagomycota</taxon>
        <taxon>Entomophthoromycotina</taxon>
        <taxon>Basidiobolomycetes</taxon>
        <taxon>Basidiobolales</taxon>
        <taxon>Basidiobolaceae</taxon>
        <taxon>Basidiobolus</taxon>
    </lineage>
</organism>
<proteinExistence type="predicted"/>
<dbReference type="EMBL" id="JASJQH010000524">
    <property type="protein sequence ID" value="KAK9763961.1"/>
    <property type="molecule type" value="Genomic_DNA"/>
</dbReference>
<gene>
    <name evidence="1" type="ORF">K7432_008935</name>
</gene>
<dbReference type="Pfam" id="PF14953">
    <property type="entry name" value="DUF4504"/>
    <property type="match status" value="1"/>
</dbReference>
<sequence length="276" mass="31682">MNQKLNLDQRLFSHINTIVKDHFSRKARNSKLDIFTLDVLAVVCGLSKRTSLLVDIFFLEIEEVKGFLEALNQCETDLRLLTSKLRGLQFSDSYTFICHLELLKEQVEVGLGSYTIINADEKLKKPQLLEVNEHTSVTSSLRNYIDELLVPFLSSSRLVLYASSLPPMLITFTGWLLNYPIAYYQPGDTQTNKNCLSNEPLTLFRVMVNPSFDILSKSRGTYEHILLSFSVPSDLNLKETIQIEFSQKLKERFEKQSFWESFQVVISQVLLPSISL</sequence>
<evidence type="ECO:0000313" key="1">
    <source>
        <dbReference type="EMBL" id="KAK9763961.1"/>
    </source>
</evidence>
<name>A0ABR2WRA9_9FUNG</name>
<dbReference type="InterPro" id="IPR027850">
    <property type="entry name" value="DUF4504"/>
</dbReference>
<keyword evidence="2" id="KW-1185">Reference proteome</keyword>